<dbReference type="Proteomes" id="UP000799118">
    <property type="component" value="Unassembled WGS sequence"/>
</dbReference>
<feature type="chain" id="PRO_5025378926" evidence="2">
    <location>
        <begin position="29"/>
        <end position="222"/>
    </location>
</feature>
<dbReference type="EMBL" id="ML769390">
    <property type="protein sequence ID" value="KAE9408592.1"/>
    <property type="molecule type" value="Genomic_DNA"/>
</dbReference>
<evidence type="ECO:0000256" key="2">
    <source>
        <dbReference type="SAM" id="SignalP"/>
    </source>
</evidence>
<organism evidence="3 4">
    <name type="scientific">Gymnopus androsaceus JB14</name>
    <dbReference type="NCBI Taxonomy" id="1447944"/>
    <lineage>
        <taxon>Eukaryota</taxon>
        <taxon>Fungi</taxon>
        <taxon>Dikarya</taxon>
        <taxon>Basidiomycota</taxon>
        <taxon>Agaricomycotina</taxon>
        <taxon>Agaricomycetes</taxon>
        <taxon>Agaricomycetidae</taxon>
        <taxon>Agaricales</taxon>
        <taxon>Marasmiineae</taxon>
        <taxon>Omphalotaceae</taxon>
        <taxon>Gymnopus</taxon>
    </lineage>
</organism>
<feature type="compositionally biased region" description="Acidic residues" evidence="1">
    <location>
        <begin position="155"/>
        <end position="165"/>
    </location>
</feature>
<feature type="region of interest" description="Disordered" evidence="1">
    <location>
        <begin position="125"/>
        <end position="211"/>
    </location>
</feature>
<feature type="signal peptide" evidence="2">
    <location>
        <begin position="1"/>
        <end position="28"/>
    </location>
</feature>
<reference evidence="3" key="1">
    <citation type="journal article" date="2019" name="Environ. Microbiol.">
        <title>Fungal ecological strategies reflected in gene transcription - a case study of two litter decomposers.</title>
        <authorList>
            <person name="Barbi F."/>
            <person name="Kohler A."/>
            <person name="Barry K."/>
            <person name="Baskaran P."/>
            <person name="Daum C."/>
            <person name="Fauchery L."/>
            <person name="Ihrmark K."/>
            <person name="Kuo A."/>
            <person name="LaButti K."/>
            <person name="Lipzen A."/>
            <person name="Morin E."/>
            <person name="Grigoriev I.V."/>
            <person name="Henrissat B."/>
            <person name="Lindahl B."/>
            <person name="Martin F."/>
        </authorList>
    </citation>
    <scope>NUCLEOTIDE SEQUENCE</scope>
    <source>
        <strain evidence="3">JB14</strain>
    </source>
</reference>
<gene>
    <name evidence="3" type="ORF">BT96DRAFT_985472</name>
</gene>
<feature type="compositionally biased region" description="Low complexity" evidence="1">
    <location>
        <begin position="37"/>
        <end position="62"/>
    </location>
</feature>
<evidence type="ECO:0000313" key="3">
    <source>
        <dbReference type="EMBL" id="KAE9408592.1"/>
    </source>
</evidence>
<feature type="compositionally biased region" description="Basic and acidic residues" evidence="1">
    <location>
        <begin position="166"/>
        <end position="202"/>
    </location>
</feature>
<keyword evidence="4" id="KW-1185">Reference proteome</keyword>
<proteinExistence type="predicted"/>
<dbReference type="AlphaFoldDB" id="A0A6A4I937"/>
<protein>
    <submittedName>
        <fullName evidence="3">Uncharacterized protein</fullName>
    </submittedName>
</protein>
<evidence type="ECO:0000313" key="4">
    <source>
        <dbReference type="Proteomes" id="UP000799118"/>
    </source>
</evidence>
<evidence type="ECO:0000256" key="1">
    <source>
        <dbReference type="SAM" id="MobiDB-lite"/>
    </source>
</evidence>
<dbReference type="OrthoDB" id="3042409at2759"/>
<feature type="region of interest" description="Disordered" evidence="1">
    <location>
        <begin position="29"/>
        <end position="89"/>
    </location>
</feature>
<sequence length="222" mass="23678">MQPVRPKMKKVILTGFVACMSLFGLSSGAPVTRGTRPAEATAATLSPSAPSSTVSSTSASPSRHAGSNSRETRSASATAPSVAPSRPSSFSLGLSLGPIDYAAAGIARRVSRIFVKRMSAQSSQVHHVEEEQKAVDANTDTEETNTLVPVIESESSLDSEDPEQDPEQRDGAEAEATRGDVRVLDTDDIEHTNTENQDRDQTEVTSEETVSPELRACRWACF</sequence>
<feature type="compositionally biased region" description="Low complexity" evidence="1">
    <location>
        <begin position="74"/>
        <end position="89"/>
    </location>
</feature>
<keyword evidence="2" id="KW-0732">Signal</keyword>
<accession>A0A6A4I937</accession>
<name>A0A6A4I937_9AGAR</name>